<keyword evidence="10 13" id="KW-0472">Membrane</keyword>
<dbReference type="InterPro" id="IPR011009">
    <property type="entry name" value="Kinase-like_dom_sf"/>
</dbReference>
<dbReference type="CDD" id="cd14066">
    <property type="entry name" value="STKc_IRAK"/>
    <property type="match status" value="1"/>
</dbReference>
<dbReference type="EMBL" id="JACMSC010000006">
    <property type="protein sequence ID" value="KAG6519547.1"/>
    <property type="molecule type" value="Genomic_DNA"/>
</dbReference>
<name>A0A8J5HFP0_ZINOF</name>
<dbReference type="AlphaFoldDB" id="A0A8J5HFP0"/>
<comment type="caution">
    <text evidence="15">The sequence shown here is derived from an EMBL/GenBank/DDBJ whole genome shotgun (WGS) entry which is preliminary data.</text>
</comment>
<evidence type="ECO:0000313" key="15">
    <source>
        <dbReference type="EMBL" id="KAG6519547.1"/>
    </source>
</evidence>
<evidence type="ECO:0000256" key="10">
    <source>
        <dbReference type="ARBA" id="ARBA00023136"/>
    </source>
</evidence>
<dbReference type="InterPro" id="IPR001245">
    <property type="entry name" value="Ser-Thr/Tyr_kinase_cat_dom"/>
</dbReference>
<evidence type="ECO:0000256" key="1">
    <source>
        <dbReference type="ARBA" id="ARBA00004479"/>
    </source>
</evidence>
<dbReference type="Pfam" id="PF07714">
    <property type="entry name" value="PK_Tyr_Ser-Thr"/>
    <property type="match status" value="1"/>
</dbReference>
<reference evidence="15 16" key="1">
    <citation type="submission" date="2020-08" db="EMBL/GenBank/DDBJ databases">
        <title>Plant Genome Project.</title>
        <authorList>
            <person name="Zhang R.-G."/>
        </authorList>
    </citation>
    <scope>NUCLEOTIDE SEQUENCE [LARGE SCALE GENOMIC DNA]</scope>
    <source>
        <tissue evidence="15">Rhizome</tissue>
    </source>
</reference>
<keyword evidence="11" id="KW-0325">Glycoprotein</keyword>
<feature type="domain" description="Protein kinase" evidence="14">
    <location>
        <begin position="759"/>
        <end position="1034"/>
    </location>
</feature>
<dbReference type="PROSITE" id="PS00107">
    <property type="entry name" value="PROTEIN_KINASE_ATP"/>
    <property type="match status" value="1"/>
</dbReference>
<gene>
    <name evidence="15" type="ORF">ZIOFF_023041</name>
</gene>
<dbReference type="FunFam" id="3.30.200.20:FF:000039">
    <property type="entry name" value="receptor-like protein kinase FERONIA"/>
    <property type="match status" value="1"/>
</dbReference>
<dbReference type="Pfam" id="PF11721">
    <property type="entry name" value="Malectin"/>
    <property type="match status" value="1"/>
</dbReference>
<keyword evidence="8 12" id="KW-0067">ATP-binding</keyword>
<keyword evidence="16" id="KW-1185">Reference proteome</keyword>
<dbReference type="Pfam" id="PF14223">
    <property type="entry name" value="Retrotran_gag_2"/>
    <property type="match status" value="1"/>
</dbReference>
<comment type="subcellular location">
    <subcellularLocation>
        <location evidence="1">Membrane</location>
        <topology evidence="1">Single-pass type I membrane protein</topology>
    </subcellularLocation>
</comment>
<sequence>MSGRTEDSLQSISVRLDGKNYSYWGYVMKKILRGKSMWGNILGVRVQPTDINADDYAKSLNIWETDNAKIITWINNSVSHSIDTQLTKYETTKEVWDHLARLYTQSNFAKQYQLEANIRALQQQDMGIQDFYSAMSKLWDQLALTKSSELRAFLAYVTRREEQRLVQFLMALRDDFEGLRGTILHRSPLPSVDSVVHELLAEEIRLKSQVDKKTIASSTPSVFATPQRYMSHNQSRSTSKVSIDECAYCKEKGYWKSQSFRRQHTAEMDPLFLHHLLIVSLLLSAASSSSDFAPQYFLNCGGQSDITTDDSPSRVFVTDSEYLSSKADSLSLSNPSSSNLRPSIYSTARVFTGPVSYTFPLNSTGVHVIRLHFLPFSADARDLSAARFDVTVQLLHLLKNFSVASSATPVIKEYFLWVDSAASSALELNFLPVSPSFAFVNVVEVLTAPAYLFDSSTTSNLSNQTMETVYRINVGGTKVTPANDTMWRTWIPDDAYISNSNTAFLNGTNISVINYEKSDVTNVVAPKFVYSTARTMNIPDDMRIANPDFNFNVTWKFRVETSYNYLVRAHFCDFISQSSITFVLYVADQSQEIFSGDDTDHDFLVPFYKEVTVEVRPPSVWINISIGRSLKTQPSDANAFLNGLEIFKFSNAIVNSGDTTNRRSTTVAVFASASAGGAVLLSLLVFGLILWARKRRHGSKSLSLLSNETSSPYRQGTARRGNFVDLSSNSTSAAPTASPRVNFDLSIPLLDIKAATNDFDESFVVGNGGFGKVYKGVLGDGTKVAVKRAMPGSNQGYPEFQAEILVLSKIRHRHLVSLIGYCEEQSERILVYEYMEKGPLRNYLYGGSDDKPCLSWKQRLEICIGAARGLHYLHTGYSDTIIHRDIKSTNILLDKINLAKVSDFGLSRLGPSMGETHVTTGVKGTFGYFDPEYFKTQQLTDKSDVYSFGVMLFEVLCARPVIDRSVSHEQINLAEWALHWQRRGQLEKIIDQRLAGKINRNSLRKFGETAERCLADYGVDRPPFADVLWNLEYALQLHVTELKREPHEDSGAVESRIDVPAMREVDSAGVVKETGEEENWSSRRMVTLDSSASAVFSQLVNSDGR</sequence>
<evidence type="ECO:0000256" key="8">
    <source>
        <dbReference type="ARBA" id="ARBA00022840"/>
    </source>
</evidence>
<dbReference type="GO" id="GO:0005524">
    <property type="term" value="F:ATP binding"/>
    <property type="evidence" value="ECO:0007669"/>
    <property type="project" value="UniProtKB-UniRule"/>
</dbReference>
<dbReference type="Gene3D" id="3.30.200.20">
    <property type="entry name" value="Phosphorylase Kinase, domain 1"/>
    <property type="match status" value="1"/>
</dbReference>
<proteinExistence type="predicted"/>
<evidence type="ECO:0000256" key="6">
    <source>
        <dbReference type="ARBA" id="ARBA00022741"/>
    </source>
</evidence>
<feature type="binding site" evidence="12">
    <location>
        <position position="787"/>
    </location>
    <ligand>
        <name>ATP</name>
        <dbReference type="ChEBI" id="CHEBI:30616"/>
    </ligand>
</feature>
<dbReference type="FunFam" id="1.10.510.10:FF:000252">
    <property type="entry name" value="Receptor-like protein kinase FERONIA"/>
    <property type="match status" value="1"/>
</dbReference>
<dbReference type="InterPro" id="IPR021720">
    <property type="entry name" value="Malectin_dom"/>
</dbReference>
<dbReference type="Gene3D" id="1.10.510.10">
    <property type="entry name" value="Transferase(Phosphotransferase) domain 1"/>
    <property type="match status" value="1"/>
</dbReference>
<organism evidence="15 16">
    <name type="scientific">Zingiber officinale</name>
    <name type="common">Ginger</name>
    <name type="synonym">Amomum zingiber</name>
    <dbReference type="NCBI Taxonomy" id="94328"/>
    <lineage>
        <taxon>Eukaryota</taxon>
        <taxon>Viridiplantae</taxon>
        <taxon>Streptophyta</taxon>
        <taxon>Embryophyta</taxon>
        <taxon>Tracheophyta</taxon>
        <taxon>Spermatophyta</taxon>
        <taxon>Magnoliopsida</taxon>
        <taxon>Liliopsida</taxon>
        <taxon>Zingiberales</taxon>
        <taxon>Zingiberaceae</taxon>
        <taxon>Zingiber</taxon>
    </lineage>
</organism>
<evidence type="ECO:0000256" key="5">
    <source>
        <dbReference type="ARBA" id="ARBA00022729"/>
    </source>
</evidence>
<dbReference type="PROSITE" id="PS50011">
    <property type="entry name" value="PROTEIN_KINASE_DOM"/>
    <property type="match status" value="1"/>
</dbReference>
<accession>A0A8J5HFP0</accession>
<protein>
    <recommendedName>
        <fullName evidence="14">Protein kinase domain-containing protein</fullName>
    </recommendedName>
</protein>
<evidence type="ECO:0000256" key="3">
    <source>
        <dbReference type="ARBA" id="ARBA00022679"/>
    </source>
</evidence>
<dbReference type="GO" id="GO:0004714">
    <property type="term" value="F:transmembrane receptor protein tyrosine kinase activity"/>
    <property type="evidence" value="ECO:0007669"/>
    <property type="project" value="InterPro"/>
</dbReference>
<keyword evidence="5" id="KW-0732">Signal</keyword>
<evidence type="ECO:0000256" key="11">
    <source>
        <dbReference type="ARBA" id="ARBA00023180"/>
    </source>
</evidence>
<dbReference type="InterPro" id="IPR000719">
    <property type="entry name" value="Prot_kinase_dom"/>
</dbReference>
<keyword evidence="9 13" id="KW-1133">Transmembrane helix</keyword>
<dbReference type="PANTHER" id="PTHR27003">
    <property type="entry name" value="OS07G0166700 PROTEIN"/>
    <property type="match status" value="1"/>
</dbReference>
<evidence type="ECO:0000256" key="9">
    <source>
        <dbReference type="ARBA" id="ARBA00022989"/>
    </source>
</evidence>
<evidence type="ECO:0000256" key="13">
    <source>
        <dbReference type="SAM" id="Phobius"/>
    </source>
</evidence>
<dbReference type="GO" id="GO:0005886">
    <property type="term" value="C:plasma membrane"/>
    <property type="evidence" value="ECO:0007669"/>
    <property type="project" value="TreeGrafter"/>
</dbReference>
<dbReference type="SMART" id="SM00220">
    <property type="entry name" value="S_TKc"/>
    <property type="match status" value="1"/>
</dbReference>
<keyword evidence="3" id="KW-0808">Transferase</keyword>
<keyword evidence="6 12" id="KW-0547">Nucleotide-binding</keyword>
<dbReference type="Gene3D" id="2.60.120.430">
    <property type="entry name" value="Galactose-binding lectin"/>
    <property type="match status" value="2"/>
</dbReference>
<dbReference type="GO" id="GO:0009506">
    <property type="term" value="C:plasmodesma"/>
    <property type="evidence" value="ECO:0007669"/>
    <property type="project" value="TreeGrafter"/>
</dbReference>
<keyword evidence="2" id="KW-0723">Serine/threonine-protein kinase</keyword>
<evidence type="ECO:0000313" key="16">
    <source>
        <dbReference type="Proteomes" id="UP000734854"/>
    </source>
</evidence>
<evidence type="ECO:0000256" key="2">
    <source>
        <dbReference type="ARBA" id="ARBA00022527"/>
    </source>
</evidence>
<evidence type="ECO:0000256" key="12">
    <source>
        <dbReference type="PROSITE-ProRule" id="PRU10141"/>
    </source>
</evidence>
<dbReference type="PANTHER" id="PTHR27003:SF318">
    <property type="entry name" value="OS03G0124200 PROTEIN"/>
    <property type="match status" value="1"/>
</dbReference>
<dbReference type="PROSITE" id="PS00108">
    <property type="entry name" value="PROTEIN_KINASE_ST"/>
    <property type="match status" value="1"/>
</dbReference>
<keyword evidence="4 13" id="KW-0812">Transmembrane</keyword>
<dbReference type="InterPro" id="IPR017441">
    <property type="entry name" value="Protein_kinase_ATP_BS"/>
</dbReference>
<dbReference type="InterPro" id="IPR045272">
    <property type="entry name" value="ANXUR1/2-like"/>
</dbReference>
<dbReference type="GO" id="GO:0004674">
    <property type="term" value="F:protein serine/threonine kinase activity"/>
    <property type="evidence" value="ECO:0007669"/>
    <property type="project" value="UniProtKB-KW"/>
</dbReference>
<keyword evidence="7" id="KW-0418">Kinase</keyword>
<evidence type="ECO:0000256" key="4">
    <source>
        <dbReference type="ARBA" id="ARBA00022692"/>
    </source>
</evidence>
<evidence type="ECO:0000259" key="14">
    <source>
        <dbReference type="PROSITE" id="PS50011"/>
    </source>
</evidence>
<dbReference type="Proteomes" id="UP000734854">
    <property type="component" value="Unassembled WGS sequence"/>
</dbReference>
<dbReference type="InterPro" id="IPR008271">
    <property type="entry name" value="Ser/Thr_kinase_AS"/>
</dbReference>
<evidence type="ECO:0000256" key="7">
    <source>
        <dbReference type="ARBA" id="ARBA00022777"/>
    </source>
</evidence>
<dbReference type="SUPFAM" id="SSF56112">
    <property type="entry name" value="Protein kinase-like (PK-like)"/>
    <property type="match status" value="1"/>
</dbReference>
<feature type="transmembrane region" description="Helical" evidence="13">
    <location>
        <begin position="667"/>
        <end position="692"/>
    </location>
</feature>